<proteinExistence type="predicted"/>
<dbReference type="AlphaFoldDB" id="A0AAV0F932"/>
<gene>
    <name evidence="2" type="ORF">CEPIT_LOCUS31758</name>
</gene>
<dbReference type="PANTHER" id="PTHR46086">
    <property type="entry name" value="ALPHA/BETA-HYDROLASES SUPERFAMILY PROTEIN"/>
    <property type="match status" value="1"/>
</dbReference>
<accession>A0AAV0F932</accession>
<comment type="caution">
    <text evidence="2">The sequence shown here is derived from an EMBL/GenBank/DDBJ whole genome shotgun (WGS) entry which is preliminary data.</text>
</comment>
<keyword evidence="3" id="KW-1185">Reference proteome</keyword>
<feature type="transmembrane region" description="Helical" evidence="1">
    <location>
        <begin position="20"/>
        <end position="39"/>
    </location>
</feature>
<keyword evidence="1" id="KW-0812">Transmembrane</keyword>
<dbReference type="PANTHER" id="PTHR46086:SF4">
    <property type="entry name" value="ALPHA_BETA-HYDROLASES SUPERFAMILY PROTEIN"/>
    <property type="match status" value="1"/>
</dbReference>
<name>A0AAV0F932_9ASTE</name>
<evidence type="ECO:0000313" key="2">
    <source>
        <dbReference type="EMBL" id="CAH9131904.1"/>
    </source>
</evidence>
<dbReference type="EMBL" id="CAMAPF010000967">
    <property type="protein sequence ID" value="CAH9131904.1"/>
    <property type="molecule type" value="Genomic_DNA"/>
</dbReference>
<dbReference type="Proteomes" id="UP001152523">
    <property type="component" value="Unassembled WGS sequence"/>
</dbReference>
<protein>
    <submittedName>
        <fullName evidence="2">Uncharacterized protein</fullName>
    </submittedName>
</protein>
<dbReference type="InterPro" id="IPR044819">
    <property type="entry name" value="OBL-like"/>
</dbReference>
<dbReference type="GO" id="GO:0006629">
    <property type="term" value="P:lipid metabolic process"/>
    <property type="evidence" value="ECO:0007669"/>
    <property type="project" value="InterPro"/>
</dbReference>
<evidence type="ECO:0000256" key="1">
    <source>
        <dbReference type="SAM" id="Phobius"/>
    </source>
</evidence>
<keyword evidence="1" id="KW-0472">Membrane</keyword>
<reference evidence="2" key="1">
    <citation type="submission" date="2022-07" db="EMBL/GenBank/DDBJ databases">
        <authorList>
            <person name="Macas J."/>
            <person name="Novak P."/>
            <person name="Neumann P."/>
        </authorList>
    </citation>
    <scope>NUCLEOTIDE SEQUENCE</scope>
</reference>
<dbReference type="GO" id="GO:0004806">
    <property type="term" value="F:triacylglycerol lipase activity"/>
    <property type="evidence" value="ECO:0007669"/>
    <property type="project" value="InterPro"/>
</dbReference>
<organism evidence="2 3">
    <name type="scientific">Cuscuta epithymum</name>
    <dbReference type="NCBI Taxonomy" id="186058"/>
    <lineage>
        <taxon>Eukaryota</taxon>
        <taxon>Viridiplantae</taxon>
        <taxon>Streptophyta</taxon>
        <taxon>Embryophyta</taxon>
        <taxon>Tracheophyta</taxon>
        <taxon>Spermatophyta</taxon>
        <taxon>Magnoliopsida</taxon>
        <taxon>eudicotyledons</taxon>
        <taxon>Gunneridae</taxon>
        <taxon>Pentapetalae</taxon>
        <taxon>asterids</taxon>
        <taxon>lamiids</taxon>
        <taxon>Solanales</taxon>
        <taxon>Convolvulaceae</taxon>
        <taxon>Cuscuteae</taxon>
        <taxon>Cuscuta</taxon>
        <taxon>Cuscuta subgen. Cuscuta</taxon>
    </lineage>
</organism>
<evidence type="ECO:0000313" key="3">
    <source>
        <dbReference type="Proteomes" id="UP001152523"/>
    </source>
</evidence>
<sequence length="194" mass="21815">MGAAKEELCSNYVMVKPKGAAASFSGFLRFLIISSAGWLKTRDLLDSPTEAAPGRLCFRTRCLIVVSVIVKNVLIYLKVPLAWLGSSLEIFLNYPSFNGGYVRLILNFLTGNVVRPEPTSENFRSLLAILDKRVNFDPDIKNGDSRYTPLLSIMAAKLSYENEAYIQKVITDNWKMEFLEFKNFQCGKKTLPLS</sequence>
<keyword evidence="1" id="KW-1133">Transmembrane helix</keyword>